<name>A0A367QTB1_9NOSO</name>
<evidence type="ECO:0000313" key="2">
    <source>
        <dbReference type="EMBL" id="RCJ26941.1"/>
    </source>
</evidence>
<protein>
    <submittedName>
        <fullName evidence="2">Uncharacterized protein</fullName>
    </submittedName>
</protein>
<keyword evidence="3" id="KW-1185">Reference proteome</keyword>
<keyword evidence="1" id="KW-0472">Membrane</keyword>
<evidence type="ECO:0000256" key="1">
    <source>
        <dbReference type="SAM" id="Phobius"/>
    </source>
</evidence>
<proteinExistence type="predicted"/>
<gene>
    <name evidence="2" type="ORF">A6770_01845</name>
</gene>
<dbReference type="AlphaFoldDB" id="A0A367QTB1"/>
<accession>A0A367QTB1</accession>
<evidence type="ECO:0000313" key="3">
    <source>
        <dbReference type="Proteomes" id="UP000252107"/>
    </source>
</evidence>
<dbReference type="EMBL" id="LXQD01000306">
    <property type="protein sequence ID" value="RCJ26941.1"/>
    <property type="molecule type" value="Genomic_DNA"/>
</dbReference>
<comment type="caution">
    <text evidence="2">The sequence shown here is derived from an EMBL/GenBank/DDBJ whole genome shotgun (WGS) entry which is preliminary data.</text>
</comment>
<feature type="transmembrane region" description="Helical" evidence="1">
    <location>
        <begin position="37"/>
        <end position="55"/>
    </location>
</feature>
<keyword evidence="1" id="KW-0812">Transmembrane</keyword>
<organism evidence="2 3">
    <name type="scientific">Nostoc minutum NIES-26</name>
    <dbReference type="NCBI Taxonomy" id="1844469"/>
    <lineage>
        <taxon>Bacteria</taxon>
        <taxon>Bacillati</taxon>
        <taxon>Cyanobacteriota</taxon>
        <taxon>Cyanophyceae</taxon>
        <taxon>Nostocales</taxon>
        <taxon>Nostocaceae</taxon>
        <taxon>Nostoc</taxon>
    </lineage>
</organism>
<sequence>MRSPPLHKSAIALLLGTSLCIIKLLGKLRVDILVQEFAYLLIWQLLTMLFLLVRLHEVLLQVAKIRLSALPAFPMPHPSSLK</sequence>
<reference evidence="2" key="1">
    <citation type="submission" date="2016-04" db="EMBL/GenBank/DDBJ databases">
        <authorList>
            <person name="Tabuchi Yagui T.R."/>
        </authorList>
    </citation>
    <scope>NUCLEOTIDE SEQUENCE [LARGE SCALE GENOMIC DNA]</scope>
    <source>
        <strain evidence="2">NIES-26</strain>
    </source>
</reference>
<dbReference type="Proteomes" id="UP000252107">
    <property type="component" value="Unassembled WGS sequence"/>
</dbReference>
<keyword evidence="1" id="KW-1133">Transmembrane helix</keyword>